<dbReference type="SMART" id="SM00912">
    <property type="entry name" value="Haemagg_act"/>
    <property type="match status" value="1"/>
</dbReference>
<dbReference type="Pfam" id="PF05860">
    <property type="entry name" value="TPS"/>
    <property type="match status" value="1"/>
</dbReference>
<evidence type="ECO:0000313" key="3">
    <source>
        <dbReference type="Proteomes" id="UP000035085"/>
    </source>
</evidence>
<evidence type="ECO:0000259" key="1">
    <source>
        <dbReference type="SMART" id="SM00912"/>
    </source>
</evidence>
<dbReference type="InterPro" id="IPR008638">
    <property type="entry name" value="FhaB/CdiA-like_TPS"/>
</dbReference>
<keyword evidence="3" id="KW-1185">Reference proteome</keyword>
<dbReference type="InterPro" id="IPR012334">
    <property type="entry name" value="Pectin_lyas_fold"/>
</dbReference>
<dbReference type="NCBIfam" id="TIGR01731">
    <property type="entry name" value="fil_hemag_20aa"/>
    <property type="match status" value="11"/>
</dbReference>
<reference evidence="3" key="1">
    <citation type="submission" date="2015-02" db="EMBL/GenBank/DDBJ databases">
        <title>Complete Genome Sequencing of Pandoraea vervacti NS15 sp. nov.</title>
        <authorList>
            <person name="Chan K.-G."/>
        </authorList>
    </citation>
    <scope>NUCLEOTIDE SEQUENCE [LARGE SCALE GENOMIC DNA]</scope>
    <source>
        <strain evidence="3">NS15</strain>
    </source>
</reference>
<dbReference type="EMBL" id="CP010897">
    <property type="protein sequence ID" value="APD11427.1"/>
    <property type="molecule type" value="Genomic_DNA"/>
</dbReference>
<dbReference type="InterPro" id="IPR010069">
    <property type="entry name" value="CdiA_FHA1_rpt"/>
</dbReference>
<protein>
    <recommendedName>
        <fullName evidence="1">Filamentous haemagglutinin FhaB/tRNA nuclease CdiA-like TPS domain-containing protein</fullName>
    </recommendedName>
</protein>
<dbReference type="Proteomes" id="UP000035085">
    <property type="component" value="Chromosome"/>
</dbReference>
<dbReference type="SUPFAM" id="SSF51126">
    <property type="entry name" value="Pectin lyase-like"/>
    <property type="match status" value="1"/>
</dbReference>
<evidence type="ECO:0000313" key="2">
    <source>
        <dbReference type="EMBL" id="APD11427.1"/>
    </source>
</evidence>
<sequence length="4003" mass="393269">MKETSREFIEAGKTARQSARADDAGDLVLNETPTIRLWQRAIAACVALTLLVSPISVTFELSQSAARELAANRGGFDDTALTVMRSLATLRVHVGMREAFAAPITDPTAPVVFAPKIITSGNGVPVVNITAPNAAGISLNQYQTFNVDAAGLILNNSLLNGTSLNGGAIAANPNLSGRTASTIVNQVTSSGSAYASALNGPLEVFGAPATVIIANPNGISVRGAGFTNTIGVTLTTGTPQFLSAPGGTPTDFANAGALGYNVTSGHIQLEGNAGANGPGSGIEGTVGAIDLIGQTVGVNAPLYAGTRINVITGNQQVSTGAVDGTGTRYITGANGAANTAQAVQRATGNAQVLAIDATRFGAMTAGQIQVIGTTAGLGVRMAGDLAATAGDLTLSSGGDLTVANHAAQQQVQMSSAGNVALTGTGLGETGYRLTATGDISAAGSLQSGKALDVRAGGDLTLANIQSNDSATLSAAKALTLREAQVGGDLSLATQDVAQGDIRLTGPVTVAGALVANAARGMFVTDSTGATGNVSITTGGDLQIAQGARLTGHGGVATQSAGDTRVDGTLASGGQLDMTSRGGLDVQGDIASTQTARLRADGALNIDGTLLGQTDATLRAGADLTGKGKLAFGTNATLRAARDVSLTGTLLAGALNMEAGKSLSLNDAQSTGMAALSALGSAGGAGGGDIALQGKVSFYGAAALTAARDVLVNGTTAGGDALTLAASRNVTVTGTLQTAGTNQTLSVSAANAVSVPGSIEASADLKANAGTTLDIAGTATAAGDVRLQSDGDMRVSGNVSGQRTATLDAGGNLDIGGGAHFLGNTLLTSGANATLGGKLQTANLVVTSRNDVTLGDIQASGTLDVTANGLGGGGDIRVMGPLASFGVATLNAARDVRITPTGKIAANDRLTVTGQRDIQLDGAVTAVGDVAMTASSGNLTTTADLSTNSTLALSAGQTVTLGAPQTSAIGNASVTAGQDIVLNGALVGLAGVLQAGRDLVGAGASAFSDAARLTANRDINLSGVLQGNGVSVAAGNSATVSSVTSNGLFSVSANGNAGGGDVIVNGESSAVGAVALKGARDVTVAGTLQTGDDATLAGARDVNMTGTVHTVKDATLTATQGSVNVDAQGKLGVGGQLTALAGTDVVMGGQTAVAGNTTLASGRDTVVQGALNGQGAGRIDAGRDVSGTGSASFTGALDVSAARDVDQNGLLQGGGLTVVAGNSVTVKNAQSTGALTLTAKGLAGGGDVIVNGESGAPGAVSLQAARDIIVAGALGGGAGTTLDAQRDIVVDGAIQSVGDANLTARGGSIRATGGVSGAANLFFDAAQDVTLGQSTSALRDVTINAGRDLQIGAVLVGVNANLTAGRTLLDTGDGSSKAVFTGNATLASAGDTRITGGVQANAIDVTAGGNAMLGILNSATGIKVTTTGTAGALGGPGDIVFNGAVSSPNAFSASAARDILLAGSVACGAACELIAQRHLSVTGTALTMGDLSLMTRTGDLAISGDVTTAGALLATSAGNATLGGKLSVQSDLRASAVNDLTLTGQTNVQGIGALSAGRDILGDGTALFGADVTLDARRSIALTGALSGQNVDVHAANNAGLHNVQATQALTVTAGGGDVAITGDAVALGTVTLSGARDVAVTGKTVGGDNVTVSAATGDIRLQGDTASERHLTLTAANGAITTGNAGAQGDVSVNAGKSLTMQGDTTANGLVRLSSGGDMTLGNVRSVVADAVAGLLTAGGKLSATSLTFGNGGLTTVSGGATQVTGAIVAGDALAMTTTGDLTTGAIQAGKSATLTAGGTGDVRVAGDVGTGARLSVNAGRDVTLGGAVTAGEGLTVTAARDLTVTGALSANQDIALTAMQGNVTLTGPVTAIQNFTAKAGSALAMGAAQVNGDTLLTSGTTMALSGHLLGKGTATLQSGGDINGSNGALTFGKDVAVTSGGKLTLGGVDTAGDVRITSASDALLDALTSMGKASLTSTSGSLTLDKVLVGGTLDATAATHLTALQGVSSMGAMTLTAQSGNLGVANVSGNDTIALRAGQTLTLGGTNTVVGDMTLDGGNVVINGATTASKSFTVTAIGALDASGGQLFVTQDAKLSGARIDTGAMIVGGALDVTATQWIRTHGLALINGATTFNAGAGTFTNSAGASVLSAGALTINAGGIVNQTGGQLASTKALTMTSTGDVTNAGLLNGSTTSVTAGGTLTNSGTLLGAGGVSLNVNGLNNNGGMILAGDVTSATPTSADLSLTVNGAGTVTTAGGELAATRNLAASMNAATFDVTGGALQAGGTMSITANVINNAGMLQLGGASTSLTGLSSFINSGTIQSNGALTLASNGWFTNSGSVVGGSDVTINAATINGVGATIHADRDLSLTRDVINSGLIEANRNLNVSGGNFTNAGATTQAAGDITFNMPGTLNNIGGTIIAGNNLTVTAGAVVNDQAAGSGSVTTTTTVVDPSLIWSAIIGTRGSKLSLGAGGGEGDMNVRWLDVTSTATLGDLLSPTGVTLESKPENINPWTGDRCDVFLSRPCNPGTAEPVAGSGTFYMNKFRGSRMVGDYPVDYDYWQMSAAPVPGAQASIAIVLPTVNQTSTVTQMGASGVMIAGGDVSLTTANLSNRGGQIAAGRNVTLNVGTLSNGAVAPTATSTVLNAVDQGQYSAFLAQLASLGEIEVPAAHYETIADIQKEHELVAFKISTDAAAPTSTSTISWSTSLGLITAANTLNLYGGNLVNEGMIYAQNNVNIYAASVTNQGGNTQQFTSQAGCAAGTSNVACYRGNDVRGQNPNTTSFTFAQNNAAIIAGNNLTIAAGTINNKYGDLIAGHDLVIGGVGSSATGTTAADSLTNTSGNILAGNNLTLNVAGGITNTLPPPVQVHENYGKLEKYSGCMTAGGYKESYCEAYVDQQSGNSSIIGAGKNLTINAGSLTNVGSLITAGLNATINVSGPVVNSAQTLNAYWHSHWVQETGMFESDKRHDVWSCGSAAECTSLYGDAYTSVGGVINPPTPVGNIAAAIQAPNLTLTSGGQIVNVGNVVGQSVSLTGTSLVNGITTANTYTPQVGNPPQVISLAPANGGLNLTIPASLGGTGSSILTGAVGQQNGPSYVVGGLGATLDPVSPQVLISNLPASLQPSTTTFYFSPQQEAIQLQQAALMQTGKASFINGLSTDSTSQLSVNDQQKLVLYGNAVEYAKTNNIQLGQALTPEQVAGLSQPMLWYVEQTVPEPGCAATGNAACPTVTALMPQVYLPENFSALSAGGQILASNDLSLNFGSTATGGSILNTGSITSGGTLTVNTGTLTNRANVVDVGEIWSYIKDSGYLKTTGTMVQPGGFMSAAAGGLTLNVDQFNQIGGALQLLDPNGQVDQAATQAFIAGVAAQLGDNFLQQTMQNDLHTDFVKQGGNFGIQQVGMIVAAVAMSMVLGPMFSVMVGQLAGVEAGAATLMAAAGTTAEGVAIGAGIGNIALSAGLTAMTSSAFTQLAMTGSMNFGSVITSGLASAITAGLLNGITYSGDGGLGYTTLGGSSSSLSSLAGVNPSYVGGTAANAAATTADKLLSQGIAILGQSVIQAGVQSTIQGGSFLEALKGSGVSNLSAALAYQIGSLGPDALGQLGYVGAHAALGCASSSALGTGCGGGAIGAATSAVLTPLLRDALYNGSETVTYTDNGDGTVTKTTSYDNSAINASIALIAGLSGAGLSGVLGQNPNGGVTAAQNEATNNALSEKYQYLTAQKLACSGQAMSCYRDALTATQAAYIQAKVEVATQCATGGDNAACQIARNDVAQLYLNGQSLQQFVQGTPDCQTAGCVAATTAGYGILGLLTGWALGRFVGAARGIFSRPSGPTVGPSASSDMLTAGDTELSSRFGSGGLTPGMDNGVTPNANLADPLASLKSSRAPLGEVSLTISGKVGTFDIAGIRYPLQVNPSGTTAAMRVVDPETSAFSLLRKLSDGAPVVRREVPGGTIYQATNAAGQTYTLRPFSSTSAQTGVFEWTLQGARGSLPGGLKEIKFRGE</sequence>
<dbReference type="Gene3D" id="2.160.20.10">
    <property type="entry name" value="Single-stranded right-handed beta-helix, Pectin lyase-like"/>
    <property type="match status" value="1"/>
</dbReference>
<organism evidence="2 3">
    <name type="scientific">Pandoraea vervacti</name>
    <dbReference type="NCBI Taxonomy" id="656178"/>
    <lineage>
        <taxon>Bacteria</taxon>
        <taxon>Pseudomonadati</taxon>
        <taxon>Pseudomonadota</taxon>
        <taxon>Betaproteobacteria</taxon>
        <taxon>Burkholderiales</taxon>
        <taxon>Burkholderiaceae</taxon>
        <taxon>Pandoraea</taxon>
    </lineage>
</organism>
<dbReference type="InterPro" id="IPR011050">
    <property type="entry name" value="Pectin_lyase_fold/virulence"/>
</dbReference>
<feature type="domain" description="Filamentous haemagglutinin FhaB/tRNA nuclease CdiA-like TPS" evidence="1">
    <location>
        <begin position="121"/>
        <end position="244"/>
    </location>
</feature>
<dbReference type="NCBIfam" id="TIGR01901">
    <property type="entry name" value="adhes_NPXG"/>
    <property type="match status" value="1"/>
</dbReference>
<dbReference type="RefSeq" id="WP_052811193.1">
    <property type="nucleotide sequence ID" value="NZ_CP010897.2"/>
</dbReference>
<proteinExistence type="predicted"/>
<gene>
    <name evidence="2" type="ORF">UC34_22380</name>
</gene>
<name>A0ABN4UB57_9BURK</name>
<accession>A0ABN4UB57</accession>